<dbReference type="GO" id="GO:0022841">
    <property type="term" value="F:potassium ion leak channel activity"/>
    <property type="evidence" value="ECO:0007669"/>
    <property type="project" value="TreeGrafter"/>
</dbReference>
<dbReference type="Gene3D" id="1.10.287.70">
    <property type="match status" value="1"/>
</dbReference>
<dbReference type="WBParaSite" id="BXY_1342800.1">
    <property type="protein sequence ID" value="BXY_1342800.1"/>
    <property type="gene ID" value="BXY_1342800"/>
</dbReference>
<keyword evidence="2" id="KW-0813">Transport</keyword>
<evidence type="ECO:0000256" key="4">
    <source>
        <dbReference type="ARBA" id="ARBA00022989"/>
    </source>
</evidence>
<dbReference type="GO" id="GO:0015271">
    <property type="term" value="F:outward rectifier potassium channel activity"/>
    <property type="evidence" value="ECO:0007669"/>
    <property type="project" value="TreeGrafter"/>
</dbReference>
<feature type="compositionally biased region" description="Polar residues" evidence="8">
    <location>
        <begin position="1"/>
        <end position="16"/>
    </location>
</feature>
<evidence type="ECO:0000256" key="3">
    <source>
        <dbReference type="ARBA" id="ARBA00022692"/>
    </source>
</evidence>
<feature type="transmembrane region" description="Helical" evidence="9">
    <location>
        <begin position="38"/>
        <end position="57"/>
    </location>
</feature>
<evidence type="ECO:0000256" key="2">
    <source>
        <dbReference type="ARBA" id="ARBA00022448"/>
    </source>
</evidence>
<feature type="domain" description="Potassium channel" evidence="10">
    <location>
        <begin position="44"/>
        <end position="116"/>
    </location>
</feature>
<dbReference type="InterPro" id="IPR013099">
    <property type="entry name" value="K_chnl_dom"/>
</dbReference>
<accession>A0A1I7SK48</accession>
<keyword evidence="4 9" id="KW-1133">Transmembrane helix</keyword>
<dbReference type="PANTHER" id="PTHR11003">
    <property type="entry name" value="POTASSIUM CHANNEL, SUBFAMILY K"/>
    <property type="match status" value="1"/>
</dbReference>
<keyword evidence="5" id="KW-0406">Ion transport</keyword>
<evidence type="ECO:0000256" key="1">
    <source>
        <dbReference type="ARBA" id="ARBA00004141"/>
    </source>
</evidence>
<protein>
    <submittedName>
        <fullName evidence="12">Ion_trans_2 domain-containing protein</fullName>
    </submittedName>
</protein>
<keyword evidence="6 9" id="KW-0472">Membrane</keyword>
<dbReference type="PANTHER" id="PTHR11003:SF107">
    <property type="entry name" value="POTASSIUM CHANNEL DOMAIN-CONTAINING PROTEIN"/>
    <property type="match status" value="1"/>
</dbReference>
<proteinExistence type="predicted"/>
<dbReference type="InterPro" id="IPR003280">
    <property type="entry name" value="2pore_dom_K_chnl"/>
</dbReference>
<feature type="transmembrane region" description="Helical" evidence="9">
    <location>
        <begin position="92"/>
        <end position="114"/>
    </location>
</feature>
<dbReference type="GO" id="GO:0005886">
    <property type="term" value="C:plasma membrane"/>
    <property type="evidence" value="ECO:0007669"/>
    <property type="project" value="TreeGrafter"/>
</dbReference>
<comment type="subcellular location">
    <subcellularLocation>
        <location evidence="1">Membrane</location>
        <topology evidence="1">Multi-pass membrane protein</topology>
    </subcellularLocation>
</comment>
<dbReference type="Pfam" id="PF07885">
    <property type="entry name" value="Ion_trans_2"/>
    <property type="match status" value="1"/>
</dbReference>
<evidence type="ECO:0000256" key="6">
    <source>
        <dbReference type="ARBA" id="ARBA00023136"/>
    </source>
</evidence>
<organism evidence="11 12">
    <name type="scientific">Bursaphelenchus xylophilus</name>
    <name type="common">Pinewood nematode worm</name>
    <name type="synonym">Aphelenchoides xylophilus</name>
    <dbReference type="NCBI Taxonomy" id="6326"/>
    <lineage>
        <taxon>Eukaryota</taxon>
        <taxon>Metazoa</taxon>
        <taxon>Ecdysozoa</taxon>
        <taxon>Nematoda</taxon>
        <taxon>Chromadorea</taxon>
        <taxon>Rhabditida</taxon>
        <taxon>Tylenchina</taxon>
        <taxon>Tylenchomorpha</taxon>
        <taxon>Aphelenchoidea</taxon>
        <taxon>Aphelenchoididae</taxon>
        <taxon>Bursaphelenchus</taxon>
    </lineage>
</organism>
<reference evidence="12" key="1">
    <citation type="submission" date="2016-11" db="UniProtKB">
        <authorList>
            <consortium name="WormBaseParasite"/>
        </authorList>
    </citation>
    <scope>IDENTIFICATION</scope>
</reference>
<dbReference type="eggNOG" id="KOG1418">
    <property type="taxonomic scope" value="Eukaryota"/>
</dbReference>
<evidence type="ECO:0000313" key="11">
    <source>
        <dbReference type="Proteomes" id="UP000095284"/>
    </source>
</evidence>
<dbReference type="Proteomes" id="UP000095284">
    <property type="component" value="Unplaced"/>
</dbReference>
<keyword evidence="7" id="KW-0407">Ion channel</keyword>
<evidence type="ECO:0000259" key="10">
    <source>
        <dbReference type="Pfam" id="PF07885"/>
    </source>
</evidence>
<sequence>MQNDVSEIPTQEGTSSEDTHARADEIDEFAELQQERRVSVLFILFIMLGYTAGGACLMQLWEQWSFVDAFYFCAVTVTTIGFGDIVPQNSDFLPATLTYIVIGLIITTMCIDLVGTEYIRDIHFYGRSLGRSFLTIGGKVVHLGEVFSYVAFLQKNYGLTPEQLDKLAQLPDEYLLDCMINGKQPDLNWVGGKPFIPPDIYYFKVGFFQQIYGEF</sequence>
<keyword evidence="3 9" id="KW-0812">Transmembrane</keyword>
<name>A0A1I7SK48_BURXY</name>
<evidence type="ECO:0000313" key="12">
    <source>
        <dbReference type="WBParaSite" id="BXY_1342800.1"/>
    </source>
</evidence>
<evidence type="ECO:0000256" key="8">
    <source>
        <dbReference type="SAM" id="MobiDB-lite"/>
    </source>
</evidence>
<dbReference type="SUPFAM" id="SSF81324">
    <property type="entry name" value="Voltage-gated potassium channels"/>
    <property type="match status" value="1"/>
</dbReference>
<dbReference type="AlphaFoldDB" id="A0A1I7SK48"/>
<dbReference type="GO" id="GO:0030322">
    <property type="term" value="P:stabilization of membrane potential"/>
    <property type="evidence" value="ECO:0007669"/>
    <property type="project" value="TreeGrafter"/>
</dbReference>
<evidence type="ECO:0000256" key="9">
    <source>
        <dbReference type="SAM" id="Phobius"/>
    </source>
</evidence>
<feature type="region of interest" description="Disordered" evidence="8">
    <location>
        <begin position="1"/>
        <end position="20"/>
    </location>
</feature>
<evidence type="ECO:0000256" key="5">
    <source>
        <dbReference type="ARBA" id="ARBA00023065"/>
    </source>
</evidence>
<evidence type="ECO:0000256" key="7">
    <source>
        <dbReference type="ARBA" id="ARBA00023303"/>
    </source>
</evidence>